<dbReference type="AlphaFoldDB" id="A0A835F4A9"/>
<evidence type="ECO:0000256" key="2">
    <source>
        <dbReference type="SAM" id="MobiDB-lite"/>
    </source>
</evidence>
<dbReference type="EMBL" id="JACEFO010001629">
    <property type="protein sequence ID" value="KAF8727955.1"/>
    <property type="molecule type" value="Genomic_DNA"/>
</dbReference>
<feature type="domain" description="HMA" evidence="3">
    <location>
        <begin position="60"/>
        <end position="144"/>
    </location>
</feature>
<dbReference type="InterPro" id="IPR036163">
    <property type="entry name" value="HMA_dom_sf"/>
</dbReference>
<dbReference type="PANTHER" id="PTHR22814:SF365">
    <property type="entry name" value="CHAPERONE, PUTATIVE-RELATED"/>
    <property type="match status" value="1"/>
</dbReference>
<dbReference type="PANTHER" id="PTHR22814">
    <property type="entry name" value="COPPER TRANSPORT PROTEIN ATOX1-RELATED"/>
    <property type="match status" value="1"/>
</dbReference>
<feature type="region of interest" description="Disordered" evidence="2">
    <location>
        <begin position="180"/>
        <end position="220"/>
    </location>
</feature>
<dbReference type="PROSITE" id="PS50846">
    <property type="entry name" value="HMA_2"/>
    <property type="match status" value="1"/>
</dbReference>
<keyword evidence="5" id="KW-1185">Reference proteome</keyword>
<sequence>MADVVSDLVLSFFCCCFYAPGDNGVGAHHHHHHYGGGHYAHPTGRNAVYHHGGRSRHVPLQTVELRVGMCCQGCERVVRQAIQNLRGMAVFTVRSTSIFSDGDDGCVRVESVEVNLRTEKVTVRGYVDRMKVLQEVRRSGKKAEFWPSGGGGGAARWFASSSSPRRGYFRDDGGGSYRRDSYNYRRHGYSDGNRRGRMREPARGGNMFNDDDDDAGCRIM</sequence>
<evidence type="ECO:0000259" key="3">
    <source>
        <dbReference type="PROSITE" id="PS50846"/>
    </source>
</evidence>
<dbReference type="SUPFAM" id="SSF55008">
    <property type="entry name" value="HMA, heavy metal-associated domain"/>
    <property type="match status" value="2"/>
</dbReference>
<reference evidence="4" key="1">
    <citation type="submission" date="2020-07" db="EMBL/GenBank/DDBJ databases">
        <title>Genome sequence and genetic diversity analysis of an under-domesticated orphan crop, white fonio (Digitaria exilis).</title>
        <authorList>
            <person name="Bennetzen J.L."/>
            <person name="Chen S."/>
            <person name="Ma X."/>
            <person name="Wang X."/>
            <person name="Yssel A.E.J."/>
            <person name="Chaluvadi S.R."/>
            <person name="Johnson M."/>
            <person name="Gangashetty P."/>
            <person name="Hamidou F."/>
            <person name="Sanogo M.D."/>
            <person name="Zwaenepoel A."/>
            <person name="Wallace J."/>
            <person name="Van De Peer Y."/>
            <person name="Van Deynze A."/>
        </authorList>
    </citation>
    <scope>NUCLEOTIDE SEQUENCE</scope>
    <source>
        <tissue evidence="4">Leaves</tissue>
    </source>
</reference>
<comment type="caution">
    <text evidence="4">The sequence shown here is derived from an EMBL/GenBank/DDBJ whole genome shotgun (WGS) entry which is preliminary data.</text>
</comment>
<name>A0A835F4A9_9POAL</name>
<dbReference type="OrthoDB" id="689350at2759"/>
<dbReference type="GO" id="GO:0046872">
    <property type="term" value="F:metal ion binding"/>
    <property type="evidence" value="ECO:0007669"/>
    <property type="project" value="UniProtKB-KW"/>
</dbReference>
<evidence type="ECO:0000313" key="4">
    <source>
        <dbReference type="EMBL" id="KAF8727955.1"/>
    </source>
</evidence>
<protein>
    <recommendedName>
        <fullName evidence="3">HMA domain-containing protein</fullName>
    </recommendedName>
</protein>
<keyword evidence="1" id="KW-0479">Metal-binding</keyword>
<gene>
    <name evidence="4" type="ORF">HU200_018527</name>
</gene>
<proteinExistence type="predicted"/>
<dbReference type="InterPro" id="IPR006121">
    <property type="entry name" value="HMA_dom"/>
</dbReference>
<dbReference type="Proteomes" id="UP000636709">
    <property type="component" value="Unassembled WGS sequence"/>
</dbReference>
<evidence type="ECO:0000256" key="1">
    <source>
        <dbReference type="ARBA" id="ARBA00022723"/>
    </source>
</evidence>
<dbReference type="Gene3D" id="3.30.70.100">
    <property type="match status" value="1"/>
</dbReference>
<accession>A0A835F4A9</accession>
<evidence type="ECO:0000313" key="5">
    <source>
        <dbReference type="Proteomes" id="UP000636709"/>
    </source>
</evidence>
<dbReference type="CDD" id="cd00371">
    <property type="entry name" value="HMA"/>
    <property type="match status" value="1"/>
</dbReference>
<organism evidence="4 5">
    <name type="scientific">Digitaria exilis</name>
    <dbReference type="NCBI Taxonomy" id="1010633"/>
    <lineage>
        <taxon>Eukaryota</taxon>
        <taxon>Viridiplantae</taxon>
        <taxon>Streptophyta</taxon>
        <taxon>Embryophyta</taxon>
        <taxon>Tracheophyta</taxon>
        <taxon>Spermatophyta</taxon>
        <taxon>Magnoliopsida</taxon>
        <taxon>Liliopsida</taxon>
        <taxon>Poales</taxon>
        <taxon>Poaceae</taxon>
        <taxon>PACMAD clade</taxon>
        <taxon>Panicoideae</taxon>
        <taxon>Panicodae</taxon>
        <taxon>Paniceae</taxon>
        <taxon>Anthephorinae</taxon>
        <taxon>Digitaria</taxon>
    </lineage>
</organism>
<feature type="compositionally biased region" description="Basic and acidic residues" evidence="2">
    <location>
        <begin position="180"/>
        <end position="202"/>
    </location>
</feature>